<evidence type="ECO:0000259" key="15">
    <source>
        <dbReference type="PROSITE" id="PS51384"/>
    </source>
</evidence>
<evidence type="ECO:0000256" key="13">
    <source>
        <dbReference type="PIRSR" id="PIRSR000333-1"/>
    </source>
</evidence>
<reference evidence="16 17" key="1">
    <citation type="journal article" date="2018" name="Sci. Rep.">
        <title>Genomic signatures of local adaptation to the degree of environmental predictability in rotifers.</title>
        <authorList>
            <person name="Franch-Gras L."/>
            <person name="Hahn C."/>
            <person name="Garcia-Roger E.M."/>
            <person name="Carmona M.J."/>
            <person name="Serra M."/>
            <person name="Gomez A."/>
        </authorList>
    </citation>
    <scope>NUCLEOTIDE SEQUENCE [LARGE SCALE GENOMIC DNA]</scope>
    <source>
        <strain evidence="16">HYR1</strain>
    </source>
</reference>
<dbReference type="Gene3D" id="3.40.50.80">
    <property type="entry name" value="Nucleotide-binding domain of ferredoxin-NADP reductase (FNR) module"/>
    <property type="match status" value="1"/>
</dbReference>
<keyword evidence="4" id="KW-0285">Flavoprotein</keyword>
<evidence type="ECO:0000256" key="8">
    <source>
        <dbReference type="ARBA" id="ARBA00022857"/>
    </source>
</evidence>
<dbReference type="InterPro" id="IPR008254">
    <property type="entry name" value="Flavodoxin/NO_synth"/>
</dbReference>
<comment type="cofactor">
    <cofactor evidence="12">
        <name>FMN</name>
        <dbReference type="ChEBI" id="CHEBI:58210"/>
    </cofactor>
    <text evidence="12">Binds 1 FMN.</text>
</comment>
<dbReference type="SUPFAM" id="SSF56512">
    <property type="entry name" value="Nitric oxide (NO) synthase oxygenase domain"/>
    <property type="match status" value="1"/>
</dbReference>
<dbReference type="InterPro" id="IPR044940">
    <property type="entry name" value="NOS_dom_2"/>
</dbReference>
<dbReference type="InterPro" id="IPR050607">
    <property type="entry name" value="NOS"/>
</dbReference>
<dbReference type="GO" id="GO:0005516">
    <property type="term" value="F:calmodulin binding"/>
    <property type="evidence" value="ECO:0007669"/>
    <property type="project" value="UniProtKB-KW"/>
</dbReference>
<comment type="function">
    <text evidence="12">Produces nitric oxide (NO) which is a messenger molecule with diverse functions.</text>
</comment>
<evidence type="ECO:0000256" key="10">
    <source>
        <dbReference type="ARBA" id="ARBA00023002"/>
    </source>
</evidence>
<dbReference type="InterPro" id="IPR001709">
    <property type="entry name" value="Flavoprot_Pyr_Nucl_cyt_Rdtase"/>
</dbReference>
<dbReference type="AlphaFoldDB" id="A0A3M7SVM3"/>
<dbReference type="PRINTS" id="PR00371">
    <property type="entry name" value="FPNCR"/>
</dbReference>
<dbReference type="InterPro" id="IPR039261">
    <property type="entry name" value="FNR_nucleotide-bd"/>
</dbReference>
<dbReference type="GO" id="GO:0006809">
    <property type="term" value="P:nitric oxide biosynthetic process"/>
    <property type="evidence" value="ECO:0007669"/>
    <property type="project" value="InterPro"/>
</dbReference>
<sequence>MSTTNKVSIPLKPLTFRTKSIQALRSSQMKLSTTKKCPIALNSFSDDRSFTETLHNKSNKGIGCTEKFCKGSILKNQPLKMNQQKDLQESKIEHIDFLNQYYESINKKNSTFHRDRLNESDKYFSKYKKYDLTFSELEFAGRTSWRNASRCIGRINWSKIKLFDGRHCTTTKEMFDLLCEHLKYATNGGNIRSAITVFRQRVKEKHDMRIWNSQLINYAGYQISETDTIGDKSQIDFTKICEALGWKGKRNEFDILPLVLQVDGKKPDVYEIPPELALQVEIEHPKYEAFKELRLKWFAVPAVSSMCMDAGGIYFNCVAFNGWYMNTEIGRDLTEALRYDKLKIIATVLGLDTRSNVSLWKDEVLLETNKAILHSFNKAGTPSDWVWINPSMSAHITPIFGLEMINYILKPYYEYQEMPRLPKKSIKFKTLVKCLMPFLKSLNAKLKTRPKCCILYASQTGKSKNFSEKTLNLFSKVFQTKIMVLNEYNLGNLKNEDLILIVASTTGNGDSPTNGKLIEDRINEFNKNNRLQNRLQDHVSKSTVRFSILGLGDTSYGDNFGSFPKLIHAFLKKLGLNEIYPLVIADQMDNEEAKMLFWLKNALQESIKEFRPKLKLNENEIGQILDSKLLRAKKIKLRSFPFNGNKSNEGNFLFNLSKIYEKNLRPFEIVEKEVLGYQPNNEPIVRLKLKSKSFEIKYLPGNHIEIFGQNGKENVDFILSRLNNSSNFDELVKFEVFDESLSTSTNELWLSDKKYPVMSIRQALTQYFDITKPLSQEALKILASQALNERDREILETLATDWKKYELWKAEYPSLVDVLKTYESVNPDINNLLAVLPHMKSRFYSISSCLNKEKNELEITFGVLKNESIFADSSHYGVCTKFLADSAIGIVMPAEIIQSNKFILPDDLFVPVIMIGTGTGIAPFRSFWAQRELDYQNRINSDRFGDFILFYGCRAKNKDFLYMKEIEALKDRQVLSEFHIAFSRDINFPKEYVQDKLWENSDKIVELVVNKKAHIFVCGRSQMASGVAEKLKVIFSKHLKLLGKEQDDTFIQKLKNENRYHEDIFNS</sequence>
<feature type="domain" description="Flavodoxin-like" evidence="14">
    <location>
        <begin position="452"/>
        <end position="603"/>
    </location>
</feature>
<evidence type="ECO:0000256" key="3">
    <source>
        <dbReference type="ARBA" id="ARBA00022617"/>
    </source>
</evidence>
<feature type="binding site" description="axial binding residue" evidence="13">
    <location>
        <position position="151"/>
    </location>
    <ligand>
        <name>heme b</name>
        <dbReference type="ChEBI" id="CHEBI:60344"/>
    </ligand>
    <ligandPart>
        <name>Fe</name>
        <dbReference type="ChEBI" id="CHEBI:18248"/>
    </ligandPart>
</feature>
<dbReference type="GO" id="GO:0020037">
    <property type="term" value="F:heme binding"/>
    <property type="evidence" value="ECO:0007669"/>
    <property type="project" value="InterPro"/>
</dbReference>
<keyword evidence="6 12" id="KW-0479">Metal-binding</keyword>
<dbReference type="InterPro" id="IPR044944">
    <property type="entry name" value="NOS_dom_3"/>
</dbReference>
<dbReference type="GO" id="GO:0050660">
    <property type="term" value="F:flavin adenine dinucleotide binding"/>
    <property type="evidence" value="ECO:0007669"/>
    <property type="project" value="InterPro"/>
</dbReference>
<evidence type="ECO:0000313" key="17">
    <source>
        <dbReference type="Proteomes" id="UP000276133"/>
    </source>
</evidence>
<dbReference type="PANTHER" id="PTHR43410:SF1">
    <property type="entry name" value="NITRIC OXIDE SYNTHASE"/>
    <property type="match status" value="1"/>
</dbReference>
<dbReference type="PROSITE" id="PS60001">
    <property type="entry name" value="NOS"/>
    <property type="match status" value="1"/>
</dbReference>
<protein>
    <recommendedName>
        <fullName evidence="12">Nitric oxide synthase</fullName>
        <ecNumber evidence="12">1.14.13.39</ecNumber>
    </recommendedName>
</protein>
<dbReference type="STRING" id="10195.A0A3M7SVM3"/>
<dbReference type="Proteomes" id="UP000276133">
    <property type="component" value="Unassembled WGS sequence"/>
</dbReference>
<dbReference type="InterPro" id="IPR003097">
    <property type="entry name" value="CysJ-like_FAD-binding"/>
</dbReference>
<evidence type="ECO:0000259" key="14">
    <source>
        <dbReference type="PROSITE" id="PS50902"/>
    </source>
</evidence>
<dbReference type="PROSITE" id="PS51384">
    <property type="entry name" value="FAD_FR"/>
    <property type="match status" value="1"/>
</dbReference>
<keyword evidence="8 12" id="KW-0521">NADP</keyword>
<keyword evidence="10 12" id="KW-0560">Oxidoreductase</keyword>
<comment type="cofactor">
    <cofactor evidence="1 12">
        <name>heme b</name>
        <dbReference type="ChEBI" id="CHEBI:60344"/>
    </cofactor>
</comment>
<feature type="domain" description="FAD-binding FR-type" evidence="15">
    <location>
        <begin position="662"/>
        <end position="905"/>
    </location>
</feature>
<dbReference type="PIRSF" id="PIRSF000333">
    <property type="entry name" value="NOS"/>
    <property type="match status" value="1"/>
</dbReference>
<dbReference type="OrthoDB" id="1688044at2759"/>
<dbReference type="InterPro" id="IPR001094">
    <property type="entry name" value="Flavdoxin-like"/>
</dbReference>
<dbReference type="EC" id="1.14.13.39" evidence="12"/>
<dbReference type="InterPro" id="IPR004030">
    <property type="entry name" value="NOS_N"/>
</dbReference>
<evidence type="ECO:0000256" key="5">
    <source>
        <dbReference type="ARBA" id="ARBA00022643"/>
    </source>
</evidence>
<evidence type="ECO:0000256" key="4">
    <source>
        <dbReference type="ARBA" id="ARBA00022630"/>
    </source>
</evidence>
<evidence type="ECO:0000256" key="11">
    <source>
        <dbReference type="ARBA" id="ARBA00023004"/>
    </source>
</evidence>
<dbReference type="GO" id="GO:0050661">
    <property type="term" value="F:NADP binding"/>
    <property type="evidence" value="ECO:0007669"/>
    <property type="project" value="InterPro"/>
</dbReference>
<dbReference type="Pfam" id="PF00258">
    <property type="entry name" value="Flavodoxin_1"/>
    <property type="match status" value="1"/>
</dbReference>
<dbReference type="SUPFAM" id="SSF52218">
    <property type="entry name" value="Flavoproteins"/>
    <property type="match status" value="1"/>
</dbReference>
<keyword evidence="9 12" id="KW-0112">Calmodulin-binding</keyword>
<dbReference type="InterPro" id="IPR017938">
    <property type="entry name" value="Riboflavin_synthase-like_b-brl"/>
</dbReference>
<dbReference type="Pfam" id="PF00175">
    <property type="entry name" value="NAD_binding_1"/>
    <property type="match status" value="1"/>
</dbReference>
<comment type="caution">
    <text evidence="16">The sequence shown here is derived from an EMBL/GenBank/DDBJ whole genome shotgun (WGS) entry which is preliminary data.</text>
</comment>
<dbReference type="InterPro" id="IPR044943">
    <property type="entry name" value="NOS_dom_1"/>
</dbReference>
<evidence type="ECO:0000256" key="1">
    <source>
        <dbReference type="ARBA" id="ARBA00001970"/>
    </source>
</evidence>
<dbReference type="GO" id="GO:0010181">
    <property type="term" value="F:FMN binding"/>
    <property type="evidence" value="ECO:0007669"/>
    <property type="project" value="InterPro"/>
</dbReference>
<dbReference type="GO" id="GO:0004517">
    <property type="term" value="F:nitric-oxide synthase activity"/>
    <property type="evidence" value="ECO:0007669"/>
    <property type="project" value="UniProtKB-EC"/>
</dbReference>
<dbReference type="Gene3D" id="1.20.990.10">
    <property type="entry name" value="NADPH-cytochrome p450 Reductase, Chain A, domain 3"/>
    <property type="match status" value="1"/>
</dbReference>
<dbReference type="InterPro" id="IPR012144">
    <property type="entry name" value="NOS_euk"/>
</dbReference>
<evidence type="ECO:0000256" key="7">
    <source>
        <dbReference type="ARBA" id="ARBA00022827"/>
    </source>
</evidence>
<dbReference type="SUPFAM" id="SSF63380">
    <property type="entry name" value="Riboflavin synthase domain-like"/>
    <property type="match status" value="1"/>
</dbReference>
<dbReference type="SUPFAM" id="SSF52343">
    <property type="entry name" value="Ferredoxin reductase-like, C-terminal NADP-linked domain"/>
    <property type="match status" value="1"/>
</dbReference>
<name>A0A3M7SVM3_BRAPC</name>
<evidence type="ECO:0000256" key="9">
    <source>
        <dbReference type="ARBA" id="ARBA00022860"/>
    </source>
</evidence>
<dbReference type="EMBL" id="REGN01000700">
    <property type="protein sequence ID" value="RNA39843.1"/>
    <property type="molecule type" value="Genomic_DNA"/>
</dbReference>
<dbReference type="GO" id="GO:0046872">
    <property type="term" value="F:metal ion binding"/>
    <property type="evidence" value="ECO:0007669"/>
    <property type="project" value="UniProtKB-KW"/>
</dbReference>
<dbReference type="Gene3D" id="3.40.50.360">
    <property type="match status" value="1"/>
</dbReference>
<evidence type="ECO:0000256" key="2">
    <source>
        <dbReference type="ARBA" id="ARBA00006267"/>
    </source>
</evidence>
<dbReference type="PROSITE" id="PS50902">
    <property type="entry name" value="FLAVODOXIN_LIKE"/>
    <property type="match status" value="1"/>
</dbReference>
<dbReference type="InterPro" id="IPR029039">
    <property type="entry name" value="Flavoprotein-like_sf"/>
</dbReference>
<gene>
    <name evidence="16" type="ORF">BpHYR1_044381</name>
</gene>
<dbReference type="Pfam" id="PF00667">
    <property type="entry name" value="FAD_binding_1"/>
    <property type="match status" value="1"/>
</dbReference>
<proteinExistence type="inferred from homology"/>
<dbReference type="PRINTS" id="PR00369">
    <property type="entry name" value="FLAVODOXIN"/>
</dbReference>
<evidence type="ECO:0000313" key="16">
    <source>
        <dbReference type="EMBL" id="RNA39843.1"/>
    </source>
</evidence>
<keyword evidence="3 12" id="KW-0349">Heme</keyword>
<keyword evidence="7 12" id="KW-0274">FAD</keyword>
<dbReference type="Gene3D" id="3.90.440.10">
    <property type="entry name" value="Nitric Oxide Synthase,Heme Domain,Chain A domain 2"/>
    <property type="match status" value="1"/>
</dbReference>
<dbReference type="InterPro" id="IPR036119">
    <property type="entry name" value="NOS_N_sf"/>
</dbReference>
<comment type="catalytic activity">
    <reaction evidence="12">
        <text>2 L-arginine + 3 NADPH + 4 O2 + H(+) = 2 L-citrulline + 2 nitric oxide + 3 NADP(+) + 4 H2O</text>
        <dbReference type="Rhea" id="RHEA:19897"/>
        <dbReference type="ChEBI" id="CHEBI:15377"/>
        <dbReference type="ChEBI" id="CHEBI:15378"/>
        <dbReference type="ChEBI" id="CHEBI:15379"/>
        <dbReference type="ChEBI" id="CHEBI:16480"/>
        <dbReference type="ChEBI" id="CHEBI:32682"/>
        <dbReference type="ChEBI" id="CHEBI:57743"/>
        <dbReference type="ChEBI" id="CHEBI:57783"/>
        <dbReference type="ChEBI" id="CHEBI:58349"/>
        <dbReference type="EC" id="1.14.13.39"/>
    </reaction>
</comment>
<dbReference type="Gene3D" id="3.90.1230.10">
    <property type="entry name" value="Nitric Oxide Synthase, Chain A, domain 3"/>
    <property type="match status" value="1"/>
</dbReference>
<comment type="similarity">
    <text evidence="2 12">Belongs to the NOS family.</text>
</comment>
<keyword evidence="17" id="KW-1185">Reference proteome</keyword>
<comment type="cofactor">
    <cofactor evidence="12">
        <name>FAD</name>
        <dbReference type="ChEBI" id="CHEBI:57692"/>
    </cofactor>
    <text evidence="12">Binds 1 FAD.</text>
</comment>
<organism evidence="16 17">
    <name type="scientific">Brachionus plicatilis</name>
    <name type="common">Marine rotifer</name>
    <name type="synonym">Brachionus muelleri</name>
    <dbReference type="NCBI Taxonomy" id="10195"/>
    <lineage>
        <taxon>Eukaryota</taxon>
        <taxon>Metazoa</taxon>
        <taxon>Spiralia</taxon>
        <taxon>Gnathifera</taxon>
        <taxon>Rotifera</taxon>
        <taxon>Eurotatoria</taxon>
        <taxon>Monogononta</taxon>
        <taxon>Pseudotrocha</taxon>
        <taxon>Ploima</taxon>
        <taxon>Brachionidae</taxon>
        <taxon>Brachionus</taxon>
    </lineage>
</organism>
<dbReference type="Pfam" id="PF02898">
    <property type="entry name" value="NO_synthase"/>
    <property type="match status" value="1"/>
</dbReference>
<dbReference type="Gene3D" id="3.90.340.10">
    <property type="entry name" value="Nitric Oxide Synthase, Chain A, domain 1"/>
    <property type="match status" value="1"/>
</dbReference>
<dbReference type="InterPro" id="IPR001433">
    <property type="entry name" value="OxRdtase_FAD/NAD-bd"/>
</dbReference>
<evidence type="ECO:0000256" key="6">
    <source>
        <dbReference type="ARBA" id="ARBA00022723"/>
    </source>
</evidence>
<dbReference type="Gene3D" id="2.40.30.10">
    <property type="entry name" value="Translation factors"/>
    <property type="match status" value="1"/>
</dbReference>
<evidence type="ECO:0000256" key="12">
    <source>
        <dbReference type="PIRNR" id="PIRNR000333"/>
    </source>
</evidence>
<accession>A0A3M7SVM3</accession>
<keyword evidence="5 12" id="KW-0288">FMN</keyword>
<keyword evidence="11 12" id="KW-0408">Iron</keyword>
<dbReference type="PANTHER" id="PTHR43410">
    <property type="entry name" value="NITRIC OXIDE SYNTHASE OXYGENASE"/>
    <property type="match status" value="1"/>
</dbReference>
<dbReference type="InterPro" id="IPR017927">
    <property type="entry name" value="FAD-bd_FR_type"/>
</dbReference>
<dbReference type="InterPro" id="IPR023173">
    <property type="entry name" value="NADPH_Cyt_P450_Rdtase_alpha"/>
</dbReference>